<keyword evidence="1" id="KW-0812">Transmembrane</keyword>
<keyword evidence="1" id="KW-0472">Membrane</keyword>
<dbReference type="InterPro" id="IPR036938">
    <property type="entry name" value="PAP2/HPO_sf"/>
</dbReference>
<gene>
    <name evidence="4" type="ORF">ACFSTG_12240</name>
</gene>
<evidence type="ECO:0000256" key="2">
    <source>
        <dbReference type="SAM" id="SignalP"/>
    </source>
</evidence>
<feature type="transmembrane region" description="Helical" evidence="1">
    <location>
        <begin position="198"/>
        <end position="215"/>
    </location>
</feature>
<dbReference type="EMBL" id="JBHULT010000010">
    <property type="protein sequence ID" value="MFD2518670.1"/>
    <property type="molecule type" value="Genomic_DNA"/>
</dbReference>
<feature type="transmembrane region" description="Helical" evidence="1">
    <location>
        <begin position="90"/>
        <end position="108"/>
    </location>
</feature>
<protein>
    <submittedName>
        <fullName evidence="4">Phosphatase PAP2 family protein</fullName>
    </submittedName>
</protein>
<proteinExistence type="predicted"/>
<organism evidence="4 5">
    <name type="scientific">Salinimicrobium flavum</name>
    <dbReference type="NCBI Taxonomy" id="1737065"/>
    <lineage>
        <taxon>Bacteria</taxon>
        <taxon>Pseudomonadati</taxon>
        <taxon>Bacteroidota</taxon>
        <taxon>Flavobacteriia</taxon>
        <taxon>Flavobacteriales</taxon>
        <taxon>Flavobacteriaceae</taxon>
        <taxon>Salinimicrobium</taxon>
    </lineage>
</organism>
<dbReference type="SMART" id="SM00014">
    <property type="entry name" value="acidPPc"/>
    <property type="match status" value="1"/>
</dbReference>
<dbReference type="RefSeq" id="WP_380753193.1">
    <property type="nucleotide sequence ID" value="NZ_JBHULT010000010.1"/>
</dbReference>
<dbReference type="SUPFAM" id="SSF48317">
    <property type="entry name" value="Acid phosphatase/Vanadium-dependent haloperoxidase"/>
    <property type="match status" value="1"/>
</dbReference>
<keyword evidence="1" id="KW-1133">Transmembrane helix</keyword>
<keyword evidence="5" id="KW-1185">Reference proteome</keyword>
<dbReference type="Proteomes" id="UP001597468">
    <property type="component" value="Unassembled WGS sequence"/>
</dbReference>
<dbReference type="Pfam" id="PF01569">
    <property type="entry name" value="PAP2"/>
    <property type="match status" value="1"/>
</dbReference>
<evidence type="ECO:0000256" key="1">
    <source>
        <dbReference type="SAM" id="Phobius"/>
    </source>
</evidence>
<dbReference type="Gene3D" id="1.20.144.10">
    <property type="entry name" value="Phosphatidic acid phosphatase type 2/haloperoxidase"/>
    <property type="match status" value="1"/>
</dbReference>
<reference evidence="5" key="1">
    <citation type="journal article" date="2019" name="Int. J. Syst. Evol. Microbiol.">
        <title>The Global Catalogue of Microorganisms (GCM) 10K type strain sequencing project: providing services to taxonomists for standard genome sequencing and annotation.</title>
        <authorList>
            <consortium name="The Broad Institute Genomics Platform"/>
            <consortium name="The Broad Institute Genome Sequencing Center for Infectious Disease"/>
            <person name="Wu L."/>
            <person name="Ma J."/>
        </authorList>
    </citation>
    <scope>NUCLEOTIDE SEQUENCE [LARGE SCALE GENOMIC DNA]</scope>
    <source>
        <strain evidence="5">KCTC 42585</strain>
    </source>
</reference>
<feature type="chain" id="PRO_5045969301" evidence="2">
    <location>
        <begin position="21"/>
        <end position="269"/>
    </location>
</feature>
<accession>A0ABW5IZ67</accession>
<name>A0ABW5IZ67_9FLAO</name>
<sequence>MMNQRTFTALLLLFSFTFLGYGQTESPYETSWTKDGIWVGTGLGLNVLGLKLIQDKEPLTDNQLRSLSKEDIPAIDRWAAGNYSEDLDQLSYYPFYGSFAVPFVMMLADNEMRPHAGQITVLFVETMATTGALFTITAGAIDRERPLVYNENLSDDERRQAKHRRSFFAGHTAATASASFFAAKVFHDFHPDSPWRPVVWTAAAAVPAWVAYLRLESGKHFLTDNLVGYGIGAAVGILVPELHKKKKENLDLYPAMGVDYQGVGMTYRF</sequence>
<keyword evidence="2" id="KW-0732">Signal</keyword>
<evidence type="ECO:0000259" key="3">
    <source>
        <dbReference type="SMART" id="SM00014"/>
    </source>
</evidence>
<comment type="caution">
    <text evidence="4">The sequence shown here is derived from an EMBL/GenBank/DDBJ whole genome shotgun (WGS) entry which is preliminary data.</text>
</comment>
<evidence type="ECO:0000313" key="5">
    <source>
        <dbReference type="Proteomes" id="UP001597468"/>
    </source>
</evidence>
<feature type="domain" description="Phosphatidic acid phosphatase type 2/haloperoxidase" evidence="3">
    <location>
        <begin position="120"/>
        <end position="240"/>
    </location>
</feature>
<feature type="signal peptide" evidence="2">
    <location>
        <begin position="1"/>
        <end position="20"/>
    </location>
</feature>
<dbReference type="InterPro" id="IPR000326">
    <property type="entry name" value="PAP2/HPO"/>
</dbReference>
<evidence type="ECO:0000313" key="4">
    <source>
        <dbReference type="EMBL" id="MFD2518670.1"/>
    </source>
</evidence>